<comment type="catalytic activity">
    <reaction evidence="2 4">
        <text>L-methionyl-[protein] + [thioredoxin]-disulfide + H2O = L-methionyl-(S)-S-oxide-[protein] + [thioredoxin]-dithiol</text>
        <dbReference type="Rhea" id="RHEA:14217"/>
        <dbReference type="Rhea" id="RHEA-COMP:10698"/>
        <dbReference type="Rhea" id="RHEA-COMP:10700"/>
        <dbReference type="Rhea" id="RHEA-COMP:12313"/>
        <dbReference type="Rhea" id="RHEA-COMP:12315"/>
        <dbReference type="ChEBI" id="CHEBI:15377"/>
        <dbReference type="ChEBI" id="CHEBI:16044"/>
        <dbReference type="ChEBI" id="CHEBI:29950"/>
        <dbReference type="ChEBI" id="CHEBI:44120"/>
        <dbReference type="ChEBI" id="CHEBI:50058"/>
        <dbReference type="EC" id="1.8.4.11"/>
    </reaction>
</comment>
<keyword evidence="1 4" id="KW-0560">Oxidoreductase</keyword>
<organism evidence="6 7">
    <name type="scientific">Flavobacterium crassostreae</name>
    <dbReference type="NCBI Taxonomy" id="1763534"/>
    <lineage>
        <taxon>Bacteria</taxon>
        <taxon>Pseudomonadati</taxon>
        <taxon>Bacteroidota</taxon>
        <taxon>Flavobacteriia</taxon>
        <taxon>Flavobacteriales</taxon>
        <taxon>Flavobacteriaceae</taxon>
        <taxon>Flavobacterium</taxon>
    </lineage>
</organism>
<dbReference type="HAMAP" id="MF_01401">
    <property type="entry name" value="MsrA"/>
    <property type="match status" value="1"/>
</dbReference>
<dbReference type="PANTHER" id="PTHR43774">
    <property type="entry name" value="PEPTIDE METHIONINE SULFOXIDE REDUCTASE"/>
    <property type="match status" value="1"/>
</dbReference>
<comment type="function">
    <text evidence="4">Has an important function as a repair enzyme for proteins that have been inactivated by oxidation. Catalyzes the reversible oxidation-reduction of methionine sulfoxide in proteins to methionine.</text>
</comment>
<evidence type="ECO:0000256" key="4">
    <source>
        <dbReference type="HAMAP-Rule" id="MF_01401"/>
    </source>
</evidence>
<dbReference type="PANTHER" id="PTHR43774:SF1">
    <property type="entry name" value="PEPTIDE METHIONINE SULFOXIDE REDUCTASE MSRA 2"/>
    <property type="match status" value="1"/>
</dbReference>
<dbReference type="InterPro" id="IPR002569">
    <property type="entry name" value="Met_Sox_Rdtase_MsrA_dom"/>
</dbReference>
<gene>
    <name evidence="4" type="primary">msrA</name>
    <name evidence="6" type="ORF">LPBF_07265</name>
</gene>
<dbReference type="GO" id="GO:0008113">
    <property type="term" value="F:peptide-methionine (S)-S-oxide reductase activity"/>
    <property type="evidence" value="ECO:0007669"/>
    <property type="project" value="UniProtKB-UniRule"/>
</dbReference>
<dbReference type="Gene3D" id="3.30.1060.10">
    <property type="entry name" value="Peptide methionine sulphoxide reductase MsrA"/>
    <property type="match status" value="1"/>
</dbReference>
<evidence type="ECO:0000256" key="3">
    <source>
        <dbReference type="ARBA" id="ARBA00048782"/>
    </source>
</evidence>
<comment type="similarity">
    <text evidence="4">Belongs to the MsrA Met sulfoxide reductase family.</text>
</comment>
<dbReference type="EMBL" id="LVEP01000024">
    <property type="protein sequence ID" value="OCB76102.1"/>
    <property type="molecule type" value="Genomic_DNA"/>
</dbReference>
<accession>A0A1B9E2D4</accession>
<comment type="catalytic activity">
    <reaction evidence="3 4">
        <text>[thioredoxin]-disulfide + L-methionine + H2O = L-methionine (S)-S-oxide + [thioredoxin]-dithiol</text>
        <dbReference type="Rhea" id="RHEA:19993"/>
        <dbReference type="Rhea" id="RHEA-COMP:10698"/>
        <dbReference type="Rhea" id="RHEA-COMP:10700"/>
        <dbReference type="ChEBI" id="CHEBI:15377"/>
        <dbReference type="ChEBI" id="CHEBI:29950"/>
        <dbReference type="ChEBI" id="CHEBI:50058"/>
        <dbReference type="ChEBI" id="CHEBI:57844"/>
        <dbReference type="ChEBI" id="CHEBI:58772"/>
        <dbReference type="EC" id="1.8.4.11"/>
    </reaction>
</comment>
<evidence type="ECO:0000259" key="5">
    <source>
        <dbReference type="Pfam" id="PF01625"/>
    </source>
</evidence>
<evidence type="ECO:0000256" key="1">
    <source>
        <dbReference type="ARBA" id="ARBA00023002"/>
    </source>
</evidence>
<protein>
    <recommendedName>
        <fullName evidence="4">Peptide methionine sulfoxide reductase MsrA</fullName>
        <shortName evidence="4">Protein-methionine-S-oxide reductase</shortName>
        <ecNumber evidence="4">1.8.4.11</ecNumber>
    </recommendedName>
    <alternativeName>
        <fullName evidence="4">Peptide-methionine (S)-S-oxide reductase</fullName>
        <shortName evidence="4">Peptide Met(O) reductase</shortName>
    </alternativeName>
</protein>
<dbReference type="InterPro" id="IPR036509">
    <property type="entry name" value="Met_Sox_Rdtase_MsrA_sf"/>
</dbReference>
<name>A0A1B9E2D4_9FLAO</name>
<dbReference type="STRING" id="1763534.GCA_001831475_02162"/>
<feature type="active site" evidence="4">
    <location>
        <position position="20"/>
    </location>
</feature>
<dbReference type="NCBIfam" id="TIGR00401">
    <property type="entry name" value="msrA"/>
    <property type="match status" value="1"/>
</dbReference>
<dbReference type="RefSeq" id="WP_066334423.1">
    <property type="nucleotide sequence ID" value="NZ_CP017688.1"/>
</dbReference>
<feature type="domain" description="Peptide methionine sulphoxide reductase MsrA" evidence="5">
    <location>
        <begin position="14"/>
        <end position="165"/>
    </location>
</feature>
<dbReference type="SUPFAM" id="SSF55068">
    <property type="entry name" value="Peptide methionine sulfoxide reductase"/>
    <property type="match status" value="1"/>
</dbReference>
<dbReference type="OrthoDB" id="4174719at2"/>
<proteinExistence type="inferred from homology"/>
<sequence length="186" mass="20723">MNVSQDAVLNPEVAIFGGGCFWCTEAVFLALKGVQKVVSGYIDGHTENPTYEAVCKGDTGHVEAIEITFDSHQISYLELLQVFFATHDPTTLNRQGNDVGTQYRSAIFYFSMAQKQDATQYIASLEAAAVFENPVVTTIGPATHFYAAEAYHNNYYNQNSSQGYCAYVITPKLQKLQKYFKDKLKT</sequence>
<dbReference type="GO" id="GO:0033744">
    <property type="term" value="F:L-methionine:thioredoxin-disulfide S-oxidoreductase activity"/>
    <property type="evidence" value="ECO:0007669"/>
    <property type="project" value="RHEA"/>
</dbReference>
<evidence type="ECO:0000256" key="2">
    <source>
        <dbReference type="ARBA" id="ARBA00047806"/>
    </source>
</evidence>
<dbReference type="EC" id="1.8.4.11" evidence="4"/>
<reference evidence="6 7" key="1">
    <citation type="submission" date="2016-03" db="EMBL/GenBank/DDBJ databases">
        <authorList>
            <person name="Ploux O."/>
        </authorList>
    </citation>
    <scope>NUCLEOTIDE SEQUENCE [LARGE SCALE GENOMIC DNA]</scope>
    <source>
        <strain evidence="6 7">LPB0076</strain>
    </source>
</reference>
<evidence type="ECO:0000313" key="7">
    <source>
        <dbReference type="Proteomes" id="UP000093510"/>
    </source>
</evidence>
<keyword evidence="7" id="KW-1185">Reference proteome</keyword>
<comment type="caution">
    <text evidence="6">The sequence shown here is derived from an EMBL/GenBank/DDBJ whole genome shotgun (WGS) entry which is preliminary data.</text>
</comment>
<dbReference type="Proteomes" id="UP000093510">
    <property type="component" value="Unassembled WGS sequence"/>
</dbReference>
<dbReference type="AlphaFoldDB" id="A0A1B9E2D4"/>
<evidence type="ECO:0000313" key="6">
    <source>
        <dbReference type="EMBL" id="OCB76102.1"/>
    </source>
</evidence>
<dbReference type="Pfam" id="PF01625">
    <property type="entry name" value="PMSR"/>
    <property type="match status" value="1"/>
</dbReference>